<evidence type="ECO:0000256" key="1">
    <source>
        <dbReference type="SAM" id="MobiDB-lite"/>
    </source>
</evidence>
<dbReference type="EMBL" id="JBFDAA010000011">
    <property type="protein sequence ID" value="KAL1123719.1"/>
    <property type="molecule type" value="Genomic_DNA"/>
</dbReference>
<evidence type="ECO:0000313" key="2">
    <source>
        <dbReference type="EMBL" id="KAL1123719.1"/>
    </source>
</evidence>
<reference evidence="2 3" key="1">
    <citation type="submission" date="2024-07" db="EMBL/GenBank/DDBJ databases">
        <title>Chromosome-level genome assembly of the water stick insect Ranatra chinensis (Heteroptera: Nepidae).</title>
        <authorList>
            <person name="Liu X."/>
        </authorList>
    </citation>
    <scope>NUCLEOTIDE SEQUENCE [LARGE SCALE GENOMIC DNA]</scope>
    <source>
        <strain evidence="2">Cailab_2021Rc</strain>
        <tissue evidence="2">Muscle</tissue>
    </source>
</reference>
<gene>
    <name evidence="2" type="ORF">AAG570_001492</name>
</gene>
<accession>A0ABD0YX07</accession>
<protein>
    <submittedName>
        <fullName evidence="2">Uncharacterized protein</fullName>
    </submittedName>
</protein>
<evidence type="ECO:0000313" key="3">
    <source>
        <dbReference type="Proteomes" id="UP001558652"/>
    </source>
</evidence>
<sequence length="261" mass="30142">MAKKGKKNKQDSKKEKKTETQPSKVVEPPEEIWYRGQLQIKSEQVMQEAVEEDGGPARSSCSAPALRTWVPGPPPIRKSPFAPAASPQQVPAVSVWKFIDSDDTPLAAHMTREEAVSLMEHRLPDWFSDQNILVSRWLQYEVLRWALGRKFNHAKVSSLLSIFCNTHVYFCRDMWKNQEDVYYFFKESILLHTILDPPKSAAIFEPSECRDGLLLFCRLYLPYLPLLRLLLVPTYRLQLAWQTPPPKTSQTNKQKKTSKKK</sequence>
<organism evidence="2 3">
    <name type="scientific">Ranatra chinensis</name>
    <dbReference type="NCBI Taxonomy" id="642074"/>
    <lineage>
        <taxon>Eukaryota</taxon>
        <taxon>Metazoa</taxon>
        <taxon>Ecdysozoa</taxon>
        <taxon>Arthropoda</taxon>
        <taxon>Hexapoda</taxon>
        <taxon>Insecta</taxon>
        <taxon>Pterygota</taxon>
        <taxon>Neoptera</taxon>
        <taxon>Paraneoptera</taxon>
        <taxon>Hemiptera</taxon>
        <taxon>Heteroptera</taxon>
        <taxon>Panheteroptera</taxon>
        <taxon>Nepomorpha</taxon>
        <taxon>Nepidae</taxon>
        <taxon>Ranatrinae</taxon>
        <taxon>Ranatra</taxon>
    </lineage>
</organism>
<dbReference type="AlphaFoldDB" id="A0ABD0YX07"/>
<comment type="caution">
    <text evidence="2">The sequence shown here is derived from an EMBL/GenBank/DDBJ whole genome shotgun (WGS) entry which is preliminary data.</text>
</comment>
<dbReference type="Proteomes" id="UP001558652">
    <property type="component" value="Unassembled WGS sequence"/>
</dbReference>
<keyword evidence="3" id="KW-1185">Reference proteome</keyword>
<feature type="compositionally biased region" description="Basic and acidic residues" evidence="1">
    <location>
        <begin position="8"/>
        <end position="19"/>
    </location>
</feature>
<dbReference type="InterPro" id="IPR032727">
    <property type="entry name" value="CLAMP"/>
</dbReference>
<dbReference type="Pfam" id="PF14769">
    <property type="entry name" value="CLAMP"/>
    <property type="match status" value="1"/>
</dbReference>
<feature type="region of interest" description="Disordered" evidence="1">
    <location>
        <begin position="1"/>
        <end position="31"/>
    </location>
</feature>
<name>A0ABD0YX07_9HEMI</name>
<proteinExistence type="predicted"/>
<feature type="region of interest" description="Disordered" evidence="1">
    <location>
        <begin position="45"/>
        <end position="66"/>
    </location>
</feature>